<evidence type="ECO:0000256" key="1">
    <source>
        <dbReference type="SAM" id="Phobius"/>
    </source>
</evidence>
<feature type="transmembrane region" description="Helical" evidence="1">
    <location>
        <begin position="20"/>
        <end position="37"/>
    </location>
</feature>
<comment type="caution">
    <text evidence="2">The sequence shown here is derived from an EMBL/GenBank/DDBJ whole genome shotgun (WGS) entry which is preliminary data.</text>
</comment>
<dbReference type="Proteomes" id="UP000018217">
    <property type="component" value="Unassembled WGS sequence"/>
</dbReference>
<keyword evidence="1" id="KW-0812">Transmembrane</keyword>
<name>V5Z5G3_9GAMM</name>
<keyword evidence="1" id="KW-0472">Membrane</keyword>
<evidence type="ECO:0000313" key="3">
    <source>
        <dbReference type="Proteomes" id="UP000018217"/>
    </source>
</evidence>
<proteinExistence type="predicted"/>
<keyword evidence="1" id="KW-1133">Transmembrane helix</keyword>
<protein>
    <submittedName>
        <fullName evidence="2">Uncharacterized protein</fullName>
    </submittedName>
</protein>
<evidence type="ECO:0000313" key="2">
    <source>
        <dbReference type="EMBL" id="CCG86172.1"/>
    </source>
</evidence>
<organism evidence="2 3">
    <name type="scientific">Erwinia piriflorinigrans CFBP 5888</name>
    <dbReference type="NCBI Taxonomy" id="1161919"/>
    <lineage>
        <taxon>Bacteria</taxon>
        <taxon>Pseudomonadati</taxon>
        <taxon>Pseudomonadota</taxon>
        <taxon>Gammaproteobacteria</taxon>
        <taxon>Enterobacterales</taxon>
        <taxon>Erwiniaceae</taxon>
        <taxon>Erwinia</taxon>
    </lineage>
</organism>
<sequence length="38" mass="4318">MPLPSISGGKYNRQGRYHRVIYPVVVSLLSLPFQPFLS</sequence>
<accession>V5Z5G3</accession>
<dbReference type="EMBL" id="CAHS01000011">
    <property type="protein sequence ID" value="CCG86172.1"/>
    <property type="molecule type" value="Genomic_DNA"/>
</dbReference>
<reference evidence="2 3" key="1">
    <citation type="journal article" date="2013" name="Syst. Appl. Microbiol.">
        <title>Phylogenetic position and virulence apparatus of the pear flower necrosis pathogen Erwinia piriflorinigrans CFBP 5888T as assessed by comparative genomics.</title>
        <authorList>
            <person name="Smits T.H."/>
            <person name="Rezzonico F."/>
            <person name="Lopez M.M."/>
            <person name="Blom J."/>
            <person name="Goesmann A."/>
            <person name="Frey J.E."/>
            <person name="Duffy B."/>
        </authorList>
    </citation>
    <scope>NUCLEOTIDE SEQUENCE [LARGE SCALE GENOMIC DNA]</scope>
    <source>
        <strain evidence="3">CFBP5888</strain>
    </source>
</reference>
<gene>
    <name evidence="2" type="ORF">EPIR_0807</name>
</gene>
<keyword evidence="3" id="KW-1185">Reference proteome</keyword>
<dbReference type="AlphaFoldDB" id="V5Z5G3"/>